<dbReference type="EMBL" id="UOFU01000106">
    <property type="protein sequence ID" value="VAW96866.1"/>
    <property type="molecule type" value="Genomic_DNA"/>
</dbReference>
<organism evidence="1">
    <name type="scientific">hydrothermal vent metagenome</name>
    <dbReference type="NCBI Taxonomy" id="652676"/>
    <lineage>
        <taxon>unclassified sequences</taxon>
        <taxon>metagenomes</taxon>
        <taxon>ecological metagenomes</taxon>
    </lineage>
</organism>
<accession>A0A3B1AVP3</accession>
<reference evidence="1" key="1">
    <citation type="submission" date="2018-06" db="EMBL/GenBank/DDBJ databases">
        <authorList>
            <person name="Zhirakovskaya E."/>
        </authorList>
    </citation>
    <scope>NUCLEOTIDE SEQUENCE</scope>
</reference>
<protein>
    <submittedName>
        <fullName evidence="1">Uncharacterized protein</fullName>
    </submittedName>
</protein>
<name>A0A3B1AVP3_9ZZZZ</name>
<proteinExistence type="predicted"/>
<sequence length="585" mass="63578">MNLTSNFDFCVELGIHSVKEIFHLAFKSEDRYPHNVGPLTRDFSGRVFTINVRVLDDEDKPADLSFQDDKHILFSFPFELQAQTADAPDPALSEILLEAQAAIPALLTAWDEDGDEVLGLSFFGITSADVGITGLSGVPNIGVEQFRNAVHNAYEAMPVHTFSSGGNTVTLYDGNRDSTLVPPNAATPYEIEVALETIAAEQYLRVTAPIHVYLPSVPVVGEYSSFGRLIFYRKIEQTDTSVTIDMTAEPTNTDLATTVELDNPHFASSQIALSLAAQAKGMISAFGVITEPAFTEAAAKQLLRDEIATYINTRRYPVYSPQSGDEDEPLSTPVGFLLVDDGVLAILLNRRSGTAADDIAPDNFLGDSELALAVGAAKVQEEIQAVIAEKFPGVGSDGGELIETPEGDAVLYELNVSLADPGEHEESEGHLWISGKTKVKIDCWWDPTVEFSGPVFMRAHREDSEEGCELVIDSPVVGDFDFDQSCCDVFLEIIIPIAGWIALVVIEITIDRVGGEVAEDIANEQGAIIEPIPPVVNGIAEITSCLTGIKVFRDGFVFPGELSIRRLSRSAEDLRGMRRMPRPDP</sequence>
<gene>
    <name evidence="1" type="ORF">MNBD_GAMMA20-1132</name>
</gene>
<evidence type="ECO:0000313" key="1">
    <source>
        <dbReference type="EMBL" id="VAW96866.1"/>
    </source>
</evidence>
<dbReference type="AlphaFoldDB" id="A0A3B1AVP3"/>